<dbReference type="AlphaFoldDB" id="A0A420V9U0"/>
<keyword evidence="3" id="KW-1185">Reference proteome</keyword>
<dbReference type="RefSeq" id="WP_043470595.1">
    <property type="nucleotide sequence ID" value="NZ_CP108540.1"/>
</dbReference>
<reference evidence="2 3" key="1">
    <citation type="journal article" date="2014" name="Genome Announc.">
        <title>Draft Genome Sequence of Streptomyces fradiae ATCC 19609, a Strain Highly Sensitive to Antibiotics.</title>
        <authorList>
            <person name="Bekker O.B."/>
            <person name="Klimina K.M."/>
            <person name="Vatlin A.A."/>
            <person name="Zakharevich N.V."/>
            <person name="Kasianov A.S."/>
            <person name="Danilenko V.N."/>
        </authorList>
    </citation>
    <scope>NUCLEOTIDE SEQUENCE [LARGE SCALE GENOMIC DNA]</scope>
    <source>
        <strain evidence="2 3">ATCC 19609</strain>
    </source>
</reference>
<evidence type="ECO:0000256" key="1">
    <source>
        <dbReference type="SAM" id="MobiDB-lite"/>
    </source>
</evidence>
<organism evidence="2 3">
    <name type="scientific">Streptomyces xinghaiensis</name>
    <dbReference type="NCBI Taxonomy" id="1038928"/>
    <lineage>
        <taxon>Bacteria</taxon>
        <taxon>Bacillati</taxon>
        <taxon>Actinomycetota</taxon>
        <taxon>Actinomycetes</taxon>
        <taxon>Kitasatosporales</taxon>
        <taxon>Streptomycetaceae</taxon>
        <taxon>Streptomyces</taxon>
    </lineage>
</organism>
<sequence>MPITPHHPGSPALPVTTDPTPLELDGGLAELRGDCSRMAPHWRAGAAAHAEPVPPSRIHGVRVPASSARLLDGMSEYGD</sequence>
<feature type="region of interest" description="Disordered" evidence="1">
    <location>
        <begin position="1"/>
        <end position="24"/>
    </location>
</feature>
<evidence type="ECO:0000313" key="2">
    <source>
        <dbReference type="EMBL" id="RKM99121.1"/>
    </source>
</evidence>
<dbReference type="EMBL" id="JNAD02000001">
    <property type="protein sequence ID" value="RKM99121.1"/>
    <property type="molecule type" value="Genomic_DNA"/>
</dbReference>
<dbReference type="OrthoDB" id="4313706at2"/>
<protein>
    <submittedName>
        <fullName evidence="2">Uncharacterized protein</fullName>
    </submittedName>
</protein>
<dbReference type="Proteomes" id="UP000028058">
    <property type="component" value="Unassembled WGS sequence"/>
</dbReference>
<gene>
    <name evidence="2" type="ORF">SFRA_002675</name>
</gene>
<proteinExistence type="predicted"/>
<evidence type="ECO:0000313" key="3">
    <source>
        <dbReference type="Proteomes" id="UP000028058"/>
    </source>
</evidence>
<comment type="caution">
    <text evidence="2">The sequence shown here is derived from an EMBL/GenBank/DDBJ whole genome shotgun (WGS) entry which is preliminary data.</text>
</comment>
<accession>A0A420V9U0</accession>
<name>A0A420V9U0_9ACTN</name>